<name>A0A1F6MA29_9BACT</name>
<dbReference type="AlphaFoldDB" id="A0A1F6MA29"/>
<proteinExistence type="predicted"/>
<dbReference type="Proteomes" id="UP000176282">
    <property type="component" value="Unassembled WGS sequence"/>
</dbReference>
<dbReference type="EMBL" id="MFQB01000014">
    <property type="protein sequence ID" value="OGH68484.1"/>
    <property type="molecule type" value="Genomic_DNA"/>
</dbReference>
<reference evidence="2 3" key="1">
    <citation type="journal article" date="2016" name="Nat. Commun.">
        <title>Thousands of microbial genomes shed light on interconnected biogeochemical processes in an aquifer system.</title>
        <authorList>
            <person name="Anantharaman K."/>
            <person name="Brown C.T."/>
            <person name="Hug L.A."/>
            <person name="Sharon I."/>
            <person name="Castelle C.J."/>
            <person name="Probst A.J."/>
            <person name="Thomas B.C."/>
            <person name="Singh A."/>
            <person name="Wilkins M.J."/>
            <person name="Karaoz U."/>
            <person name="Brodie E.L."/>
            <person name="Williams K.H."/>
            <person name="Hubbard S.S."/>
            <person name="Banfield J.F."/>
        </authorList>
    </citation>
    <scope>NUCLEOTIDE SEQUENCE [LARGE SCALE GENOMIC DNA]</scope>
</reference>
<accession>A0A1F6MA29</accession>
<evidence type="ECO:0000313" key="3">
    <source>
        <dbReference type="Proteomes" id="UP000176282"/>
    </source>
</evidence>
<protein>
    <submittedName>
        <fullName evidence="2">Uncharacterized protein</fullName>
    </submittedName>
</protein>
<evidence type="ECO:0000313" key="2">
    <source>
        <dbReference type="EMBL" id="OGH68484.1"/>
    </source>
</evidence>
<evidence type="ECO:0000256" key="1">
    <source>
        <dbReference type="SAM" id="MobiDB-lite"/>
    </source>
</evidence>
<organism evidence="2 3">
    <name type="scientific">Candidatus Magasanikbacteria bacterium RIFCSPHIGHO2_02_FULL_47_14</name>
    <dbReference type="NCBI Taxonomy" id="1798680"/>
    <lineage>
        <taxon>Bacteria</taxon>
        <taxon>Candidatus Magasanikiibacteriota</taxon>
    </lineage>
</organism>
<comment type="caution">
    <text evidence="2">The sequence shown here is derived from an EMBL/GenBank/DDBJ whole genome shotgun (WGS) entry which is preliminary data.</text>
</comment>
<gene>
    <name evidence="2" type="ORF">A3J66_04085</name>
</gene>
<feature type="region of interest" description="Disordered" evidence="1">
    <location>
        <begin position="213"/>
        <end position="239"/>
    </location>
</feature>
<sequence>MVYGVLSHMTECVANEIKWRRGRQQKTTSRREKTRKGNVDFSELSPAAVRDAHLPAGDADVVAAAHAAEDAVAPDAARATDAETAQTDAEALLARPELFAHLLAEVEVLELDRPDLVRAFHDLHVLGHVAEDAGLRLQLGEHQVRTGLRQRDGEVAEPVRQRDVLEVARAVVGHEEDLDVGDRLPEVVDRARDHRGQVFGRDGVRLRPLLVARRDGERKRHPHDGKETNLLGGHHVSLP</sequence>